<gene>
    <name evidence="9" type="ORF">GCM10023353_07120</name>
</gene>
<dbReference type="InterPro" id="IPR023494">
    <property type="entry name" value="Cyt_c_bgen_Ccs1/CcsB/ResB"/>
</dbReference>
<evidence type="ECO:0000256" key="4">
    <source>
        <dbReference type="ARBA" id="ARBA00022989"/>
    </source>
</evidence>
<accession>A0ABP9C8A3</accession>
<comment type="caution">
    <text evidence="9">The sequence shown here is derived from an EMBL/GenBank/DDBJ whole genome shotgun (WGS) entry which is preliminary data.</text>
</comment>
<keyword evidence="3" id="KW-0201">Cytochrome c-type biogenesis</keyword>
<dbReference type="Proteomes" id="UP001500839">
    <property type="component" value="Unassembled WGS sequence"/>
</dbReference>
<dbReference type="EMBL" id="BAABKQ010000001">
    <property type="protein sequence ID" value="GAA4806528.1"/>
    <property type="molecule type" value="Genomic_DNA"/>
</dbReference>
<evidence type="ECO:0000256" key="3">
    <source>
        <dbReference type="ARBA" id="ARBA00022748"/>
    </source>
</evidence>
<proteinExistence type="predicted"/>
<feature type="transmembrane region" description="Helical" evidence="7">
    <location>
        <begin position="485"/>
        <end position="504"/>
    </location>
</feature>
<name>A0ABP9C8A3_9ACTN</name>
<evidence type="ECO:0000313" key="10">
    <source>
        <dbReference type="Proteomes" id="UP001500839"/>
    </source>
</evidence>
<feature type="domain" description="ResB-like" evidence="8">
    <location>
        <begin position="46"/>
        <end position="552"/>
    </location>
</feature>
<dbReference type="PANTHER" id="PTHR31566">
    <property type="entry name" value="CYTOCHROME C BIOGENESIS PROTEIN CCS1, CHLOROPLASTIC"/>
    <property type="match status" value="1"/>
</dbReference>
<keyword evidence="10" id="KW-1185">Reference proteome</keyword>
<reference evidence="10" key="1">
    <citation type="journal article" date="2019" name="Int. J. Syst. Evol. Microbiol.">
        <title>The Global Catalogue of Microorganisms (GCM) 10K type strain sequencing project: providing services to taxonomists for standard genome sequencing and annotation.</title>
        <authorList>
            <consortium name="The Broad Institute Genomics Platform"/>
            <consortium name="The Broad Institute Genome Sequencing Center for Infectious Disease"/>
            <person name="Wu L."/>
            <person name="Ma J."/>
        </authorList>
    </citation>
    <scope>NUCLEOTIDE SEQUENCE [LARGE SCALE GENOMIC DNA]</scope>
    <source>
        <strain evidence="10">JCM 18542</strain>
    </source>
</reference>
<evidence type="ECO:0000256" key="5">
    <source>
        <dbReference type="ARBA" id="ARBA00023136"/>
    </source>
</evidence>
<evidence type="ECO:0000313" key="9">
    <source>
        <dbReference type="EMBL" id="GAA4806528.1"/>
    </source>
</evidence>
<evidence type="ECO:0000256" key="6">
    <source>
        <dbReference type="SAM" id="MobiDB-lite"/>
    </source>
</evidence>
<evidence type="ECO:0000256" key="7">
    <source>
        <dbReference type="SAM" id="Phobius"/>
    </source>
</evidence>
<evidence type="ECO:0000259" key="8">
    <source>
        <dbReference type="Pfam" id="PF05140"/>
    </source>
</evidence>
<keyword evidence="2 7" id="KW-0812">Transmembrane</keyword>
<feature type="transmembrane region" description="Helical" evidence="7">
    <location>
        <begin position="49"/>
        <end position="66"/>
    </location>
</feature>
<comment type="subcellular location">
    <subcellularLocation>
        <location evidence="1">Membrane</location>
        <topology evidence="1">Multi-pass membrane protein</topology>
    </subcellularLocation>
</comment>
<evidence type="ECO:0000256" key="1">
    <source>
        <dbReference type="ARBA" id="ARBA00004141"/>
    </source>
</evidence>
<organism evidence="9 10">
    <name type="scientific">Tomitella cavernea</name>
    <dbReference type="NCBI Taxonomy" id="1387982"/>
    <lineage>
        <taxon>Bacteria</taxon>
        <taxon>Bacillati</taxon>
        <taxon>Actinomycetota</taxon>
        <taxon>Actinomycetes</taxon>
        <taxon>Mycobacteriales</taxon>
        <taxon>Tomitella</taxon>
    </lineage>
</organism>
<dbReference type="PANTHER" id="PTHR31566:SF0">
    <property type="entry name" value="CYTOCHROME C BIOGENESIS PROTEIN CCS1, CHLOROPLASTIC"/>
    <property type="match status" value="1"/>
</dbReference>
<sequence length="580" mass="62862">MSTSTQPQPQPQTPPRERPRRPGGGRGPLRRVFAIVRNLWRSLTSMRTALVLLFLLALAAIPGALVPQRSLNAQKVDEYIADHEIIGPLFDKLEVYNVFGSFWFTAIYVLLFISLVGCITPRVGAHAKALRTAPVRAPRRLSRLPHHASGEVAGDVDEAAATVRGMLRGWRTETREETRGGVRAVTVSAERGYLREVGNLIFHLSLVGLLVAIAMGKIYGYEGNRIVIADSGQYGFCNTTPAAYDSFRAGLDIDGTGLSGFCIRVDDFTADYLPNGQAEMFTSNIQYQTEAQVAAGSEEWQDYRLQVNEPLRVDGDRVYLQGHGFAPTFTVTFPGGESNTQTLQFAPEDATTFLSAGAMTFDPPAGMYAGPDEARQNQIAIQGLFAPTARFTGENGTLMTSVNAEMLNPAVAIDVFKGDTGINSGLSTSIFRLNQSMIDQGRLVKKDRVNLMPGESTTLDDGTVIRFDGAEEFINVQVSHDPAQTWVLVFAVTMIGGLLVSLLIKRRRVWARMSPALDAAAAGDGPEPPLRRTVVELGGLARTDHAGWGGEFTRLSERLFAEHSGGNGGTARAAAEGTQE</sequence>
<feature type="transmembrane region" description="Helical" evidence="7">
    <location>
        <begin position="200"/>
        <end position="221"/>
    </location>
</feature>
<keyword evidence="4 7" id="KW-1133">Transmembrane helix</keyword>
<dbReference type="Pfam" id="PF05140">
    <property type="entry name" value="ResB"/>
    <property type="match status" value="1"/>
</dbReference>
<feature type="region of interest" description="Disordered" evidence="6">
    <location>
        <begin position="1"/>
        <end position="26"/>
    </location>
</feature>
<evidence type="ECO:0000256" key="2">
    <source>
        <dbReference type="ARBA" id="ARBA00022692"/>
    </source>
</evidence>
<feature type="transmembrane region" description="Helical" evidence="7">
    <location>
        <begin position="98"/>
        <end position="119"/>
    </location>
</feature>
<dbReference type="InterPro" id="IPR007816">
    <property type="entry name" value="ResB-like_domain"/>
</dbReference>
<protein>
    <submittedName>
        <fullName evidence="9">Cytochrome c biogenesis protein ResB</fullName>
    </submittedName>
</protein>
<keyword evidence="5 7" id="KW-0472">Membrane</keyword>